<evidence type="ECO:0000313" key="3">
    <source>
        <dbReference type="Proteomes" id="UP000199125"/>
    </source>
</evidence>
<accession>A0A1H6K3K2</accession>
<evidence type="ECO:0000256" key="1">
    <source>
        <dbReference type="SAM" id="Phobius"/>
    </source>
</evidence>
<keyword evidence="3" id="KW-1185">Reference proteome</keyword>
<organism evidence="2 3">
    <name type="scientific">Paracoccus alkenifer</name>
    <dbReference type="NCBI Taxonomy" id="65735"/>
    <lineage>
        <taxon>Bacteria</taxon>
        <taxon>Pseudomonadati</taxon>
        <taxon>Pseudomonadota</taxon>
        <taxon>Alphaproteobacteria</taxon>
        <taxon>Rhodobacterales</taxon>
        <taxon>Paracoccaceae</taxon>
        <taxon>Paracoccus</taxon>
    </lineage>
</organism>
<feature type="transmembrane region" description="Helical" evidence="1">
    <location>
        <begin position="44"/>
        <end position="60"/>
    </location>
</feature>
<protein>
    <recommendedName>
        <fullName evidence="4">PH domain-containing protein</fullName>
    </recommendedName>
</protein>
<keyword evidence="1" id="KW-0812">Transmembrane</keyword>
<keyword evidence="1" id="KW-0472">Membrane</keyword>
<evidence type="ECO:0000313" key="2">
    <source>
        <dbReference type="EMBL" id="SEH69852.1"/>
    </source>
</evidence>
<evidence type="ECO:0008006" key="4">
    <source>
        <dbReference type="Google" id="ProtNLM"/>
    </source>
</evidence>
<proteinExistence type="predicted"/>
<keyword evidence="1" id="KW-1133">Transmembrane helix</keyword>
<dbReference type="Proteomes" id="UP000199125">
    <property type="component" value="Unassembled WGS sequence"/>
</dbReference>
<dbReference type="AlphaFoldDB" id="A0A1H6K3K2"/>
<dbReference type="RefSeq" id="WP_245728601.1">
    <property type="nucleotide sequence ID" value="NZ_FNXG01000001.1"/>
</dbReference>
<gene>
    <name evidence="2" type="ORF">SAMN04488075_0846</name>
</gene>
<dbReference type="STRING" id="65735.SAMN04488075_0846"/>
<sequence>MTRPFIRPELAARLLPWREFAAAVLTLAAGGWLFSLGGFLFRPLGVAVMLAAALWALGAWRRRQFTTRIAAPGLVEIEEGAIRYFGARALGGEIALRDLDQIRLLRLGGQAHWRLRSRTGEAVLIPAQAAGAASLADAFAALPGFDLGRAAAALAADHAFQTVWERRP</sequence>
<name>A0A1H6K3K2_9RHOB</name>
<reference evidence="3" key="1">
    <citation type="submission" date="2016-10" db="EMBL/GenBank/DDBJ databases">
        <authorList>
            <person name="Varghese N."/>
            <person name="Submissions S."/>
        </authorList>
    </citation>
    <scope>NUCLEOTIDE SEQUENCE [LARGE SCALE GENOMIC DNA]</scope>
    <source>
        <strain evidence="3">DSM 11593</strain>
    </source>
</reference>
<feature type="transmembrane region" description="Helical" evidence="1">
    <location>
        <begin position="20"/>
        <end position="38"/>
    </location>
</feature>
<dbReference type="EMBL" id="FNXG01000001">
    <property type="protein sequence ID" value="SEH69852.1"/>
    <property type="molecule type" value="Genomic_DNA"/>
</dbReference>